<name>A0A8N4F0Z0_ELAGV</name>
<dbReference type="PANTHER" id="PTHR33882">
    <property type="entry name" value="PATHOGENIC TYPE III EFFECTOR AVIRULENCE FACTOR AVR AVRRPT-CLEAVAGE: CLEAVAGE SITE PROTEIN"/>
    <property type="match status" value="1"/>
</dbReference>
<gene>
    <name evidence="3" type="primary">LOC105052643</name>
</gene>
<dbReference type="Proteomes" id="UP000504607">
    <property type="component" value="Chromosome 10"/>
</dbReference>
<accession>A0A8N4F0Z0</accession>
<evidence type="ECO:0000313" key="3">
    <source>
        <dbReference type="RefSeq" id="XP_029122710.1"/>
    </source>
</evidence>
<protein>
    <submittedName>
        <fullName evidence="3">Uncharacterized protein LOC105052643</fullName>
    </submittedName>
</protein>
<dbReference type="InterPro" id="IPR008700">
    <property type="entry name" value="TypeIII_avirulence_cleave"/>
</dbReference>
<dbReference type="Pfam" id="PF05627">
    <property type="entry name" value="AvrRpt-cleavage"/>
    <property type="match status" value="1"/>
</dbReference>
<reference evidence="3" key="1">
    <citation type="submission" date="2025-08" db="UniProtKB">
        <authorList>
            <consortium name="RefSeq"/>
        </authorList>
    </citation>
    <scope>IDENTIFICATION</scope>
</reference>
<evidence type="ECO:0000259" key="1">
    <source>
        <dbReference type="Pfam" id="PF05627"/>
    </source>
</evidence>
<evidence type="ECO:0000313" key="2">
    <source>
        <dbReference type="Proteomes" id="UP000504607"/>
    </source>
</evidence>
<dbReference type="GeneID" id="105052643"/>
<dbReference type="PANTHER" id="PTHR33882:SF11">
    <property type="entry name" value="RPM1-INTERACTING PROTEIN 4 (RIN4) FAMILY PROTEIN"/>
    <property type="match status" value="1"/>
</dbReference>
<organism evidence="2 3">
    <name type="scientific">Elaeis guineensis var. tenera</name>
    <name type="common">Oil palm</name>
    <dbReference type="NCBI Taxonomy" id="51953"/>
    <lineage>
        <taxon>Eukaryota</taxon>
        <taxon>Viridiplantae</taxon>
        <taxon>Streptophyta</taxon>
        <taxon>Embryophyta</taxon>
        <taxon>Tracheophyta</taxon>
        <taxon>Spermatophyta</taxon>
        <taxon>Magnoliopsida</taxon>
        <taxon>Liliopsida</taxon>
        <taxon>Arecaceae</taxon>
        <taxon>Arecoideae</taxon>
        <taxon>Cocoseae</taxon>
        <taxon>Elaeidinae</taxon>
        <taxon>Elaeis</taxon>
    </lineage>
</organism>
<dbReference type="RefSeq" id="XP_029122710.1">
    <property type="nucleotide sequence ID" value="XM_029266877.1"/>
</dbReference>
<sequence length="112" mass="12997">MASYKEKNTWMAVPQFGGWDQKTGAMDYSMVFSKARANRQQYKNEIKQISLGNEKELMAYQRYETGSETVSKCAWLHFMIKIAKGFKDLNIEANSLAVKYLYAQKEEAETLF</sequence>
<dbReference type="KEGG" id="egu:105052643"/>
<keyword evidence="2" id="KW-1185">Reference proteome</keyword>
<feature type="domain" description="RIN4 pathogenic type III effector avirulence factor Avr cleavage site" evidence="1">
    <location>
        <begin position="10"/>
        <end position="40"/>
    </location>
</feature>
<dbReference type="AlphaFoldDB" id="A0A8N4F0Z0"/>
<proteinExistence type="predicted"/>
<dbReference type="OrthoDB" id="1885368at2759"/>